<evidence type="ECO:0000313" key="1">
    <source>
        <dbReference type="EMBL" id="KIJ96318.1"/>
    </source>
</evidence>
<dbReference type="AlphaFoldDB" id="A0A0C9X4T5"/>
<evidence type="ECO:0000313" key="2">
    <source>
        <dbReference type="Proteomes" id="UP000054477"/>
    </source>
</evidence>
<proteinExistence type="predicted"/>
<reference evidence="2" key="2">
    <citation type="submission" date="2015-01" db="EMBL/GenBank/DDBJ databases">
        <title>Evolutionary Origins and Diversification of the Mycorrhizal Mutualists.</title>
        <authorList>
            <consortium name="DOE Joint Genome Institute"/>
            <consortium name="Mycorrhizal Genomics Consortium"/>
            <person name="Kohler A."/>
            <person name="Kuo A."/>
            <person name="Nagy L.G."/>
            <person name="Floudas D."/>
            <person name="Copeland A."/>
            <person name="Barry K.W."/>
            <person name="Cichocki N."/>
            <person name="Veneault-Fourrey C."/>
            <person name="LaButti K."/>
            <person name="Lindquist E.A."/>
            <person name="Lipzen A."/>
            <person name="Lundell T."/>
            <person name="Morin E."/>
            <person name="Murat C."/>
            <person name="Riley R."/>
            <person name="Ohm R."/>
            <person name="Sun H."/>
            <person name="Tunlid A."/>
            <person name="Henrissat B."/>
            <person name="Grigoriev I.V."/>
            <person name="Hibbett D.S."/>
            <person name="Martin F."/>
        </authorList>
    </citation>
    <scope>NUCLEOTIDE SEQUENCE [LARGE SCALE GENOMIC DNA]</scope>
    <source>
        <strain evidence="2">LaAM-08-1</strain>
    </source>
</reference>
<name>A0A0C9X4T5_9AGAR</name>
<dbReference type="OrthoDB" id="3047760at2759"/>
<protein>
    <submittedName>
        <fullName evidence="1">Uncharacterized protein</fullName>
    </submittedName>
</protein>
<accession>A0A0C9X4T5</accession>
<sequence>MAFAPPANNAGLPIPAMPVNPPTLSDIMNTKDYVERLIQSKATRSNICATDDEIGAAELYHHESVLRTSLGGAAAPPWLDGFANTLDQIRQAVDRIEQSQKRTSAVIENMRIAKSNVELARNTGSTAYRAKQKEVDGDGTILANAIAPNNNQNPVAPLAVAPVVGTIFSPTIETHNLNHPTILRIAQYYNQHFDIQPGDTVPVRSQKIANWLTSEI</sequence>
<keyword evidence="2" id="KW-1185">Reference proteome</keyword>
<dbReference type="EMBL" id="KN838725">
    <property type="protein sequence ID" value="KIJ96318.1"/>
    <property type="molecule type" value="Genomic_DNA"/>
</dbReference>
<organism evidence="1 2">
    <name type="scientific">Laccaria amethystina LaAM-08-1</name>
    <dbReference type="NCBI Taxonomy" id="1095629"/>
    <lineage>
        <taxon>Eukaryota</taxon>
        <taxon>Fungi</taxon>
        <taxon>Dikarya</taxon>
        <taxon>Basidiomycota</taxon>
        <taxon>Agaricomycotina</taxon>
        <taxon>Agaricomycetes</taxon>
        <taxon>Agaricomycetidae</taxon>
        <taxon>Agaricales</taxon>
        <taxon>Agaricineae</taxon>
        <taxon>Hydnangiaceae</taxon>
        <taxon>Laccaria</taxon>
    </lineage>
</organism>
<gene>
    <name evidence="1" type="ORF">K443DRAFT_682393</name>
</gene>
<reference evidence="1 2" key="1">
    <citation type="submission" date="2014-04" db="EMBL/GenBank/DDBJ databases">
        <authorList>
            <consortium name="DOE Joint Genome Institute"/>
            <person name="Kuo A."/>
            <person name="Kohler A."/>
            <person name="Nagy L.G."/>
            <person name="Floudas D."/>
            <person name="Copeland A."/>
            <person name="Barry K.W."/>
            <person name="Cichocki N."/>
            <person name="Veneault-Fourrey C."/>
            <person name="LaButti K."/>
            <person name="Lindquist E.A."/>
            <person name="Lipzen A."/>
            <person name="Lundell T."/>
            <person name="Morin E."/>
            <person name="Murat C."/>
            <person name="Sun H."/>
            <person name="Tunlid A."/>
            <person name="Henrissat B."/>
            <person name="Grigoriev I.V."/>
            <person name="Hibbett D.S."/>
            <person name="Martin F."/>
            <person name="Nordberg H.P."/>
            <person name="Cantor M.N."/>
            <person name="Hua S.X."/>
        </authorList>
    </citation>
    <scope>NUCLEOTIDE SEQUENCE [LARGE SCALE GENOMIC DNA]</scope>
    <source>
        <strain evidence="1 2">LaAM-08-1</strain>
    </source>
</reference>
<dbReference type="HOGENOM" id="CLU_1277793_0_0_1"/>
<dbReference type="Proteomes" id="UP000054477">
    <property type="component" value="Unassembled WGS sequence"/>
</dbReference>